<dbReference type="SUPFAM" id="SSF56112">
    <property type="entry name" value="Protein kinase-like (PK-like)"/>
    <property type="match status" value="1"/>
</dbReference>
<dbReference type="GO" id="GO:0004521">
    <property type="term" value="F:RNA endonuclease activity"/>
    <property type="evidence" value="ECO:0007669"/>
    <property type="project" value="InterPro"/>
</dbReference>
<dbReference type="PROSITE" id="PS51392">
    <property type="entry name" value="KEN"/>
    <property type="match status" value="1"/>
</dbReference>
<dbReference type="PROSITE" id="PS00108">
    <property type="entry name" value="PROTEIN_KINASE_ST"/>
    <property type="match status" value="1"/>
</dbReference>
<dbReference type="InterPro" id="IPR002110">
    <property type="entry name" value="Ankyrin_rpt"/>
</dbReference>
<accession>A0A6S7K9K3</accession>
<dbReference type="InterPro" id="IPR045133">
    <property type="entry name" value="IRE1/2-like"/>
</dbReference>
<dbReference type="GO" id="GO:0004674">
    <property type="term" value="F:protein serine/threonine kinase activity"/>
    <property type="evidence" value="ECO:0007669"/>
    <property type="project" value="InterPro"/>
</dbReference>
<dbReference type="SUPFAM" id="SSF48403">
    <property type="entry name" value="Ankyrin repeat"/>
    <property type="match status" value="1"/>
</dbReference>
<dbReference type="Pfam" id="PF00023">
    <property type="entry name" value="Ank"/>
    <property type="match status" value="1"/>
</dbReference>
<name>A0A6S7K9K3_PARCT</name>
<comment type="caution">
    <text evidence="4">The sequence shown here is derived from an EMBL/GenBank/DDBJ whole genome shotgun (WGS) entry which is preliminary data.</text>
</comment>
<dbReference type="InterPro" id="IPR017441">
    <property type="entry name" value="Protein_kinase_ATP_BS"/>
</dbReference>
<dbReference type="PANTHER" id="PTHR13954">
    <property type="entry name" value="IRE1-RELATED"/>
    <property type="match status" value="1"/>
</dbReference>
<dbReference type="Gene3D" id="1.25.40.20">
    <property type="entry name" value="Ankyrin repeat-containing domain"/>
    <property type="match status" value="2"/>
</dbReference>
<dbReference type="PROSITE" id="PS00107">
    <property type="entry name" value="PROTEIN_KINASE_ATP"/>
    <property type="match status" value="1"/>
</dbReference>
<dbReference type="PANTHER" id="PTHR13954:SF6">
    <property type="entry name" value="NON-SPECIFIC SERINE_THREONINE PROTEIN KINASE"/>
    <property type="match status" value="1"/>
</dbReference>
<evidence type="ECO:0000313" key="5">
    <source>
        <dbReference type="Proteomes" id="UP001152795"/>
    </source>
</evidence>
<keyword evidence="4" id="KW-0808">Transferase</keyword>
<dbReference type="Pfam" id="PF00069">
    <property type="entry name" value="Pkinase"/>
    <property type="match status" value="1"/>
</dbReference>
<dbReference type="Pfam" id="PF12796">
    <property type="entry name" value="Ank_2"/>
    <property type="match status" value="1"/>
</dbReference>
<gene>
    <name evidence="4" type="ORF">PACLA_8A025547</name>
</gene>
<keyword evidence="2" id="KW-0547">Nucleotide-binding</keyword>
<keyword evidence="3" id="KW-0067">ATP-binding</keyword>
<dbReference type="GO" id="GO:0006397">
    <property type="term" value="P:mRNA processing"/>
    <property type="evidence" value="ECO:0007669"/>
    <property type="project" value="InterPro"/>
</dbReference>
<dbReference type="Proteomes" id="UP001152795">
    <property type="component" value="Unassembled WGS sequence"/>
</dbReference>
<dbReference type="InterPro" id="IPR011009">
    <property type="entry name" value="Kinase-like_dom_sf"/>
</dbReference>
<dbReference type="GO" id="GO:0005524">
    <property type="term" value="F:ATP binding"/>
    <property type="evidence" value="ECO:0007669"/>
    <property type="project" value="UniProtKB-UniRule"/>
</dbReference>
<keyword evidence="4" id="KW-0418">Kinase</keyword>
<dbReference type="PROSITE" id="PS50011">
    <property type="entry name" value="PROTEIN_KINASE_DOM"/>
    <property type="match status" value="1"/>
</dbReference>
<reference evidence="4" key="1">
    <citation type="submission" date="2020-04" db="EMBL/GenBank/DDBJ databases">
        <authorList>
            <person name="Alioto T."/>
            <person name="Alioto T."/>
            <person name="Gomez Garrido J."/>
        </authorList>
    </citation>
    <scope>NUCLEOTIDE SEQUENCE</scope>
    <source>
        <strain evidence="4">A484AB</strain>
    </source>
</reference>
<dbReference type="Gene3D" id="1.20.1440.180">
    <property type="entry name" value="KEN domain"/>
    <property type="match status" value="1"/>
</dbReference>
<dbReference type="InterPro" id="IPR000719">
    <property type="entry name" value="Prot_kinase_dom"/>
</dbReference>
<evidence type="ECO:0000256" key="3">
    <source>
        <dbReference type="ARBA" id="ARBA00022840"/>
    </source>
</evidence>
<evidence type="ECO:0000256" key="2">
    <source>
        <dbReference type="ARBA" id="ARBA00022741"/>
    </source>
</evidence>
<keyword evidence="5" id="KW-1185">Reference proteome</keyword>
<dbReference type="PROSITE" id="PS50088">
    <property type="entry name" value="ANK_REPEAT"/>
    <property type="match status" value="2"/>
</dbReference>
<dbReference type="Gene3D" id="1.10.510.10">
    <property type="entry name" value="Transferase(Phosphotransferase) domain 1"/>
    <property type="match status" value="1"/>
</dbReference>
<dbReference type="InterPro" id="IPR010513">
    <property type="entry name" value="KEN_dom"/>
</dbReference>
<dbReference type="GO" id="GO:0036498">
    <property type="term" value="P:IRE1-mediated unfolded protein response"/>
    <property type="evidence" value="ECO:0007669"/>
    <property type="project" value="TreeGrafter"/>
</dbReference>
<dbReference type="CDD" id="cd14014">
    <property type="entry name" value="STKc_PknB_like"/>
    <property type="match status" value="1"/>
</dbReference>
<dbReference type="Gene3D" id="3.30.200.20">
    <property type="entry name" value="Phosphorylase Kinase, domain 1"/>
    <property type="match status" value="1"/>
</dbReference>
<dbReference type="PROSITE" id="PS50297">
    <property type="entry name" value="ANK_REP_REGION"/>
    <property type="match status" value="1"/>
</dbReference>
<organism evidence="4 5">
    <name type="scientific">Paramuricea clavata</name>
    <name type="common">Red gorgonian</name>
    <name type="synonym">Violescent sea-whip</name>
    <dbReference type="NCBI Taxonomy" id="317549"/>
    <lineage>
        <taxon>Eukaryota</taxon>
        <taxon>Metazoa</taxon>
        <taxon>Cnidaria</taxon>
        <taxon>Anthozoa</taxon>
        <taxon>Octocorallia</taxon>
        <taxon>Malacalcyonacea</taxon>
        <taxon>Plexauridae</taxon>
        <taxon>Paramuricea</taxon>
    </lineage>
</organism>
<dbReference type="Pfam" id="PF06479">
    <property type="entry name" value="Ribonuc_2-5A"/>
    <property type="match status" value="1"/>
</dbReference>
<dbReference type="InterPro" id="IPR008271">
    <property type="entry name" value="Ser/Thr_kinase_AS"/>
</dbReference>
<proteinExistence type="predicted"/>
<protein>
    <submittedName>
        <fullName evidence="4">Serine threonine- kinase endoribonuclease IRE1-like</fullName>
    </submittedName>
</protein>
<feature type="non-terminal residue" evidence="4">
    <location>
        <position position="1"/>
    </location>
</feature>
<dbReference type="InterPro" id="IPR036770">
    <property type="entry name" value="Ankyrin_rpt-contain_sf"/>
</dbReference>
<dbReference type="GO" id="GO:1990604">
    <property type="term" value="C:IRE1-TRAF2-ASK1 complex"/>
    <property type="evidence" value="ECO:0007669"/>
    <property type="project" value="TreeGrafter"/>
</dbReference>
<dbReference type="EMBL" id="CACRXK020026319">
    <property type="protein sequence ID" value="CAB4040121.1"/>
    <property type="molecule type" value="Genomic_DNA"/>
</dbReference>
<dbReference type="GO" id="GO:0070059">
    <property type="term" value="P:intrinsic apoptotic signaling pathway in response to endoplasmic reticulum stress"/>
    <property type="evidence" value="ECO:0007669"/>
    <property type="project" value="TreeGrafter"/>
</dbReference>
<keyword evidence="1" id="KW-0732">Signal</keyword>
<dbReference type="SMART" id="SM00220">
    <property type="entry name" value="S_TKc"/>
    <property type="match status" value="1"/>
</dbReference>
<evidence type="ECO:0000313" key="4">
    <source>
        <dbReference type="EMBL" id="CAB4040121.1"/>
    </source>
</evidence>
<dbReference type="InterPro" id="IPR038357">
    <property type="entry name" value="KEN_sf"/>
</dbReference>
<dbReference type="GO" id="GO:0051082">
    <property type="term" value="F:unfolded protein binding"/>
    <property type="evidence" value="ECO:0007669"/>
    <property type="project" value="TreeGrafter"/>
</dbReference>
<dbReference type="SMART" id="SM00248">
    <property type="entry name" value="ANK"/>
    <property type="match status" value="5"/>
</dbReference>
<dbReference type="AlphaFoldDB" id="A0A6S7K9K3"/>
<sequence>IPGVQGKKNAYIEDSNYVYDDSNSDDNEDEDHVYKIFNSTYLYVATVTTVAQYREMILSKCCEMMEYNFADLSSCKDANGNTPLHLIAALPGITCDTLVKYLLQAGVDPLAANNDGQTFLHIIFGRFKAQNGANGALWFKNERLAKTKWFVKDRVELLELLSQELSPTYTALLAKAQDNDGNTVLHEYALSTTVEHELVENKICKKLLKFGASLRVTNNSGDVPLHYAHTPELFKIFLQNGAVCRARNDHDESPVLFILKASANLAFVKTSAIAELADQAFVKTTSTRSVPEAVKVLKNLKSIVSQNKVAMETVWIPDVKGNVPIDIVLISIRTGSYDLESTLFGEDEAYGIAATVLMAELCSSLVELLGEMLRNATSDTKRQNKKGQSFLHVLLDMGDDNKHTIIRENNICQSVEILLEHGVDVNTVDSKGRTPLDIAHKHHDQKCADLLIKHGATGKRHKRNISSSSSPSTPSLSMFEGMFNLRIHNEVRKLRSCPTLHLKNAKRLTTAPTTEVTVVGKYRYSNQDLIGSGGFSSIFLAIKDENVDSGSGTIECRAYALKRMEKAKMNPKEIKREITTLLSISGKCENIIKCHETVEDKNFQYLCLDLMDGDLEEFVTNDEVNKVLKSNPATGAQITTEIINGLIFLHGQKFIHRDLKPGNILYTTDPTLQFKIADFGLTKNTSSSSSMSTMRGSGVAMAPGTRCWMAPELVSRNSREHIQQSDIFSMGLVLHYLLTLGKHPFRTGNEEPDHVIERKIVEMPANLDRALPAEVTSFLQVLLKKVPSRRPPAAYLSQHPYLWSDKKMEFLKAVGDQQEAAYPANNPNSALELRLQTTNTGQRVRIISWDLAIGKLYEEITRAWKSKKYRTDKVIDLIRFIRNAYAHKQERSYQTQQDLVDNIFIRVYPSLVLDVFGVVQGLGFEETRSSIREALNLNT</sequence>
<dbReference type="OrthoDB" id="5975584at2759"/>
<evidence type="ECO:0000256" key="1">
    <source>
        <dbReference type="ARBA" id="ARBA00022729"/>
    </source>
</evidence>